<evidence type="ECO:0000313" key="2">
    <source>
        <dbReference type="EMBL" id="TWR89039.1"/>
    </source>
</evidence>
<comment type="caution">
    <text evidence="2">The sequence shown here is derived from an EMBL/GenBank/DDBJ whole genome shotgun (WGS) entry which is preliminary data.</text>
</comment>
<keyword evidence="1" id="KW-1133">Transmembrane helix</keyword>
<sequence>MGAPRRSHTVLSVYVPARTFVAHQVKQFAKRTEGASAIEYALIVAMVAIVIIAVSPGIQTSVKTMFESIKTGLDTKPA</sequence>
<evidence type="ECO:0000313" key="3">
    <source>
        <dbReference type="Proteomes" id="UP000317901"/>
    </source>
</evidence>
<keyword evidence="1" id="KW-0472">Membrane</keyword>
<feature type="transmembrane region" description="Helical" evidence="1">
    <location>
        <begin position="37"/>
        <end position="58"/>
    </location>
</feature>
<proteinExistence type="predicted"/>
<dbReference type="InterPro" id="IPR007047">
    <property type="entry name" value="Flp_Fap"/>
</dbReference>
<dbReference type="OrthoDB" id="6999225at2"/>
<gene>
    <name evidence="2" type="ORF">FJD37_14905</name>
</gene>
<dbReference type="AlphaFoldDB" id="A0A5C5PWE7"/>
<protein>
    <submittedName>
        <fullName evidence="2">Flp family type IVb pilin</fullName>
    </submittedName>
</protein>
<organism evidence="2 3">
    <name type="scientific">Pseudomonas saxonica</name>
    <dbReference type="NCBI Taxonomy" id="2600598"/>
    <lineage>
        <taxon>Bacteria</taxon>
        <taxon>Pseudomonadati</taxon>
        <taxon>Pseudomonadota</taxon>
        <taxon>Gammaproteobacteria</taxon>
        <taxon>Pseudomonadales</taxon>
        <taxon>Pseudomonadaceae</taxon>
        <taxon>Pseudomonas</taxon>
    </lineage>
</organism>
<evidence type="ECO:0000256" key="1">
    <source>
        <dbReference type="SAM" id="Phobius"/>
    </source>
</evidence>
<keyword evidence="1" id="KW-0812">Transmembrane</keyword>
<accession>A0A5C5PWE7</accession>
<dbReference type="EMBL" id="VFIP01000028">
    <property type="protein sequence ID" value="TWR89039.1"/>
    <property type="molecule type" value="Genomic_DNA"/>
</dbReference>
<reference evidence="2 3" key="1">
    <citation type="submission" date="2019-06" db="EMBL/GenBank/DDBJ databases">
        <title>Pseudomonas bimorpha sp. nov. isolated from bovine raw milk and skim milk concentrate.</title>
        <authorList>
            <person name="Hofmann K."/>
            <person name="Huptas C."/>
            <person name="Doll E."/>
            <person name="Scherer S."/>
            <person name="Wenning M."/>
        </authorList>
    </citation>
    <scope>NUCLEOTIDE SEQUENCE [LARGE SCALE GENOMIC DNA]</scope>
    <source>
        <strain evidence="2 3">DSM 108990</strain>
    </source>
</reference>
<dbReference type="Proteomes" id="UP000317901">
    <property type="component" value="Unassembled WGS sequence"/>
</dbReference>
<dbReference type="Pfam" id="PF04964">
    <property type="entry name" value="Flp_Fap"/>
    <property type="match status" value="1"/>
</dbReference>
<name>A0A5C5PWE7_9PSED</name>